<feature type="region of interest" description="Disordered" evidence="4">
    <location>
        <begin position="502"/>
        <end position="528"/>
    </location>
</feature>
<dbReference type="Pfam" id="PF00263">
    <property type="entry name" value="Secretin"/>
    <property type="match status" value="1"/>
</dbReference>
<evidence type="ECO:0000256" key="4">
    <source>
        <dbReference type="SAM" id="MobiDB-lite"/>
    </source>
</evidence>
<dbReference type="RefSeq" id="WP_023949292.1">
    <property type="nucleotide sequence ID" value="NZ_JAERIV010000016.1"/>
</dbReference>
<feature type="domain" description="Secretin N-terminal" evidence="6">
    <location>
        <begin position="110"/>
        <end position="208"/>
    </location>
</feature>
<dbReference type="GO" id="GO:0015627">
    <property type="term" value="C:type II protein secretion system complex"/>
    <property type="evidence" value="ECO:0007669"/>
    <property type="project" value="TreeGrafter"/>
</dbReference>
<evidence type="ECO:0000259" key="6">
    <source>
        <dbReference type="Pfam" id="PF07655"/>
    </source>
</evidence>
<evidence type="ECO:0000256" key="2">
    <source>
        <dbReference type="ARBA" id="ARBA00022729"/>
    </source>
</evidence>
<dbReference type="EMBL" id="UAWL01000006">
    <property type="protein sequence ID" value="SQB99659.1"/>
    <property type="molecule type" value="Genomic_DNA"/>
</dbReference>
<reference evidence="7 8" key="1">
    <citation type="submission" date="2018-06" db="EMBL/GenBank/DDBJ databases">
        <authorList>
            <consortium name="Pathogen Informatics"/>
            <person name="Doyle S."/>
        </authorList>
    </citation>
    <scope>NUCLEOTIDE SEQUENCE [LARGE SCALE GENOMIC DNA]</scope>
    <source>
        <strain evidence="7 8">NCTC13102</strain>
    </source>
</reference>
<comment type="subcellular location">
    <subcellularLocation>
        <location evidence="1">Membrane</location>
    </subcellularLocation>
</comment>
<dbReference type="InterPro" id="IPR001775">
    <property type="entry name" value="GspD/PilQ"/>
</dbReference>
<dbReference type="InterPro" id="IPR050810">
    <property type="entry name" value="Bact_Secretion_Sys_Channel"/>
</dbReference>
<sequence>MIGLVNGFVRGVFVCLVCVVALFGEVCGGRVFTLSSKPNLNARMLLEEIAFECALTLSYEYRAQEALDTTKVIFNFRDKKISDILSIIAKSSDTHYEIENELIRFSHLQTKTFHINYISTARVGSSNTDVVYGQESQSQYLNPYQNQIINQNYQSPYDDAQAKALHQGTQNPMFGKSGTKIYSIDELNFWGELENELIPIIYQEEDSYNPKHPRIIINKGAGLITISATNAQLKRAEEYIDMLKERLSKQVQIDVQIFTIDHSDINTTGINWGKLYELGINTQSTNPPLLSAQTGGLNYGVYLFGQNLSIGQIIQFLGEYGNIKSISNPKIITLNNQPAIISVGNVLRYSQSLIYQTSTNSSTIQNTGYQYPSVFSGVLLDVTPSIKGNEVILKINPSITATKDSFIENQSSALSAPPNLSTNQLSSIVRIQDKQKVVLGGLISENSTITRKKIPILGSIPVLKYLFSYKKTIKQKREMVIVITPTIITDFTEAEMPALEEFAEDFSQEQSQEKVQEKPQNKSQKNKT</sequence>
<dbReference type="InterPro" id="IPR004846">
    <property type="entry name" value="T2SS/T3SS_dom"/>
</dbReference>
<dbReference type="GO" id="GO:0019867">
    <property type="term" value="C:outer membrane"/>
    <property type="evidence" value="ECO:0007669"/>
    <property type="project" value="InterPro"/>
</dbReference>
<feature type="domain" description="Type II/III secretion system secretin-like" evidence="5">
    <location>
        <begin position="318"/>
        <end position="488"/>
    </location>
</feature>
<evidence type="ECO:0000256" key="1">
    <source>
        <dbReference type="ARBA" id="ARBA00004370"/>
    </source>
</evidence>
<dbReference type="AlphaFoldDB" id="A0A2X3DJU4"/>
<dbReference type="PANTHER" id="PTHR30332:SF24">
    <property type="entry name" value="SECRETIN GSPD-RELATED"/>
    <property type="match status" value="1"/>
</dbReference>
<dbReference type="InterPro" id="IPR013358">
    <property type="entry name" value="Pilus_biogenesis_MshL"/>
</dbReference>
<dbReference type="GO" id="GO:0009306">
    <property type="term" value="P:protein secretion"/>
    <property type="evidence" value="ECO:0007669"/>
    <property type="project" value="InterPro"/>
</dbReference>
<accession>A0A2X3DJU4</accession>
<proteinExistence type="predicted"/>
<evidence type="ECO:0000313" key="7">
    <source>
        <dbReference type="EMBL" id="SQB99659.1"/>
    </source>
</evidence>
<name>A0A2X3DJU4_9HELI</name>
<dbReference type="NCBIfam" id="TIGR02519">
    <property type="entry name" value="pilus_MshL"/>
    <property type="match status" value="1"/>
</dbReference>
<dbReference type="PRINTS" id="PR00811">
    <property type="entry name" value="BCTERIALGSPD"/>
</dbReference>
<keyword evidence="2" id="KW-0732">Signal</keyword>
<evidence type="ECO:0000259" key="5">
    <source>
        <dbReference type="Pfam" id="PF00263"/>
    </source>
</evidence>
<dbReference type="InterPro" id="IPR011514">
    <property type="entry name" value="Secretin_N_2"/>
</dbReference>
<protein>
    <submittedName>
        <fullName evidence="7">Pullulanase secretion envelope pulD</fullName>
    </submittedName>
</protein>
<keyword evidence="3" id="KW-0472">Membrane</keyword>
<dbReference type="PANTHER" id="PTHR30332">
    <property type="entry name" value="PROBABLE GENERAL SECRETION PATHWAY PROTEIN D"/>
    <property type="match status" value="1"/>
</dbReference>
<dbReference type="GO" id="GO:0009297">
    <property type="term" value="P:pilus assembly"/>
    <property type="evidence" value="ECO:0007669"/>
    <property type="project" value="InterPro"/>
</dbReference>
<organism evidence="7 8">
    <name type="scientific">Helicobacter fennelliae</name>
    <dbReference type="NCBI Taxonomy" id="215"/>
    <lineage>
        <taxon>Bacteria</taxon>
        <taxon>Pseudomonadati</taxon>
        <taxon>Campylobacterota</taxon>
        <taxon>Epsilonproteobacteria</taxon>
        <taxon>Campylobacterales</taxon>
        <taxon>Helicobacteraceae</taxon>
        <taxon>Helicobacter</taxon>
    </lineage>
</organism>
<dbReference type="Proteomes" id="UP000250166">
    <property type="component" value="Unassembled WGS sequence"/>
</dbReference>
<dbReference type="Pfam" id="PF07655">
    <property type="entry name" value="Secretin_N_2"/>
    <property type="match status" value="1"/>
</dbReference>
<evidence type="ECO:0000256" key="3">
    <source>
        <dbReference type="ARBA" id="ARBA00023136"/>
    </source>
</evidence>
<feature type="compositionally biased region" description="Basic and acidic residues" evidence="4">
    <location>
        <begin position="511"/>
        <end position="520"/>
    </location>
</feature>
<evidence type="ECO:0000313" key="8">
    <source>
        <dbReference type="Proteomes" id="UP000250166"/>
    </source>
</evidence>
<gene>
    <name evidence="7" type="primary">pulD</name>
    <name evidence="7" type="ORF">NCTC13102_01984</name>
</gene>